<evidence type="ECO:0000313" key="2">
    <source>
        <dbReference type="Proteomes" id="UP000478052"/>
    </source>
</evidence>
<evidence type="ECO:0000313" key="1">
    <source>
        <dbReference type="EMBL" id="KAF0709506.1"/>
    </source>
</evidence>
<dbReference type="OrthoDB" id="6576521at2759"/>
<comment type="caution">
    <text evidence="1">The sequence shown here is derived from an EMBL/GenBank/DDBJ whole genome shotgun (WGS) entry which is preliminary data.</text>
</comment>
<dbReference type="EMBL" id="VUJU01011894">
    <property type="protein sequence ID" value="KAF0709506.1"/>
    <property type="molecule type" value="Genomic_DNA"/>
</dbReference>
<dbReference type="AlphaFoldDB" id="A0A6G0VTZ8"/>
<organism evidence="1 2">
    <name type="scientific">Aphis craccivora</name>
    <name type="common">Cowpea aphid</name>
    <dbReference type="NCBI Taxonomy" id="307492"/>
    <lineage>
        <taxon>Eukaryota</taxon>
        <taxon>Metazoa</taxon>
        <taxon>Ecdysozoa</taxon>
        <taxon>Arthropoda</taxon>
        <taxon>Hexapoda</taxon>
        <taxon>Insecta</taxon>
        <taxon>Pterygota</taxon>
        <taxon>Neoptera</taxon>
        <taxon>Paraneoptera</taxon>
        <taxon>Hemiptera</taxon>
        <taxon>Sternorrhyncha</taxon>
        <taxon>Aphidomorpha</taxon>
        <taxon>Aphidoidea</taxon>
        <taxon>Aphididae</taxon>
        <taxon>Aphidini</taxon>
        <taxon>Aphis</taxon>
        <taxon>Aphis</taxon>
    </lineage>
</organism>
<name>A0A6G0VTZ8_APHCR</name>
<sequence>MVFLSRAQTVCLAFILYKKKQKKRTDNRRYWVHPLNMKRPREGQFQVTFMMLRSHSDEFKKYYRMSISSFDELLSRVKHRLQKENTILRDSIPPEERLSGDLIMKEKNSSTPMSNSCKYKSSKIKKILRKNKIKIFKF</sequence>
<protein>
    <submittedName>
        <fullName evidence="1">Protein ANTAGONIST OF LIKE HETEROCHROMATIN PROTEIN 1-like</fullName>
    </submittedName>
</protein>
<accession>A0A6G0VTZ8</accession>
<gene>
    <name evidence="1" type="ORF">FWK35_00023412</name>
</gene>
<keyword evidence="2" id="KW-1185">Reference proteome</keyword>
<dbReference type="Proteomes" id="UP000478052">
    <property type="component" value="Unassembled WGS sequence"/>
</dbReference>
<proteinExistence type="predicted"/>
<reference evidence="1 2" key="1">
    <citation type="submission" date="2019-08" db="EMBL/GenBank/DDBJ databases">
        <title>Whole genome of Aphis craccivora.</title>
        <authorList>
            <person name="Voronova N.V."/>
            <person name="Shulinski R.S."/>
            <person name="Bandarenka Y.V."/>
            <person name="Zhorov D.G."/>
            <person name="Warner D."/>
        </authorList>
    </citation>
    <scope>NUCLEOTIDE SEQUENCE [LARGE SCALE GENOMIC DNA]</scope>
    <source>
        <strain evidence="1">180601</strain>
        <tissue evidence="1">Whole Body</tissue>
    </source>
</reference>